<reference evidence="5" key="1">
    <citation type="submission" date="2021-02" db="EMBL/GenBank/DDBJ databases">
        <title>Abyssanaerobacter marinus gen.nov., sp., nov, anaerobic bacterium isolated from the Onnuri vent field of Indian Ocean and suggestion of Mogibacteriaceae fam. nov., and proposal of reclassification of ambiguous this family's genus member.</title>
        <authorList>
            <person name="Kim Y.J."/>
            <person name="Yang J.-A."/>
        </authorList>
    </citation>
    <scope>NUCLEOTIDE SEQUENCE</scope>
    <source>
        <strain evidence="5">DSM 2634</strain>
    </source>
</reference>
<dbReference type="Gene3D" id="3.40.50.2300">
    <property type="match status" value="2"/>
</dbReference>
<evidence type="ECO:0000256" key="3">
    <source>
        <dbReference type="SAM" id="SignalP"/>
    </source>
</evidence>
<dbReference type="SUPFAM" id="SSF53822">
    <property type="entry name" value="Periplasmic binding protein-like I"/>
    <property type="match status" value="1"/>
</dbReference>
<sequence length="409" mass="44561">MKDMKKRHKMKLAFVIAFTLLLSSSLSACATFDNFKVEFFEKESEPEATVRIGVFQPLSGKDKDKGKLEIEGIELAHDMFPTALGKQIELVYVDNKSDINVAESAAKELVKKRVALVLGSYGSANSLVAVKYFEDAKIPAIAITNTNPLVTSNNPYYFRVCLLESFQGVALAKYATEKLGTTSAAIMRPLNDDYATAVAQRFSDKYIQMTENPASIVVTCDYDTGDKDFKAELQRIKDSGAQVVFLPAKIDDAAVIMKQAKELGVHAVFLGTDHWDSQDLITAMGKDAAEGVTFSTIFDPNTDTTVMSDNFKKAYKAKYGKDAVPESAVALAFDAYMIAVDTLNKAGTALDGEKLKDTLFVTKSFPGSSGTITFDINGDPIKSVVVKQIHSGQAESVYTMEPALVNMGE</sequence>
<gene>
    <name evidence="5" type="ORF">JYB65_13070</name>
</gene>
<accession>A0A939DAU6</accession>
<comment type="caution">
    <text evidence="5">The sequence shown here is derived from an EMBL/GenBank/DDBJ whole genome shotgun (WGS) entry which is preliminary data.</text>
</comment>
<dbReference type="InterPro" id="IPR028082">
    <property type="entry name" value="Peripla_BP_I"/>
</dbReference>
<evidence type="ECO:0000313" key="6">
    <source>
        <dbReference type="Proteomes" id="UP000664545"/>
    </source>
</evidence>
<evidence type="ECO:0000313" key="5">
    <source>
        <dbReference type="EMBL" id="MBN7774290.1"/>
    </source>
</evidence>
<dbReference type="PANTHER" id="PTHR30483">
    <property type="entry name" value="LEUCINE-SPECIFIC-BINDING PROTEIN"/>
    <property type="match status" value="1"/>
</dbReference>
<dbReference type="Proteomes" id="UP000664545">
    <property type="component" value="Unassembled WGS sequence"/>
</dbReference>
<name>A0A939DAU6_CLOAM</name>
<feature type="domain" description="Leucine-binding protein" evidence="4">
    <location>
        <begin position="49"/>
        <end position="389"/>
    </location>
</feature>
<dbReference type="EMBL" id="JAFJZZ010000008">
    <property type="protein sequence ID" value="MBN7774290.1"/>
    <property type="molecule type" value="Genomic_DNA"/>
</dbReference>
<evidence type="ECO:0000259" key="4">
    <source>
        <dbReference type="Pfam" id="PF13458"/>
    </source>
</evidence>
<dbReference type="AlphaFoldDB" id="A0A939DAU6"/>
<dbReference type="CDD" id="cd06347">
    <property type="entry name" value="PBP1_ABC_LivK_ligand_binding-like"/>
    <property type="match status" value="1"/>
</dbReference>
<keyword evidence="2 3" id="KW-0732">Signal</keyword>
<dbReference type="PROSITE" id="PS51257">
    <property type="entry name" value="PROKAR_LIPOPROTEIN"/>
    <property type="match status" value="1"/>
</dbReference>
<keyword evidence="6" id="KW-1185">Reference proteome</keyword>
<feature type="signal peptide" evidence="3">
    <location>
        <begin position="1"/>
        <end position="30"/>
    </location>
</feature>
<evidence type="ECO:0000256" key="2">
    <source>
        <dbReference type="ARBA" id="ARBA00022729"/>
    </source>
</evidence>
<dbReference type="Pfam" id="PF13458">
    <property type="entry name" value="Peripla_BP_6"/>
    <property type="match status" value="1"/>
</dbReference>
<feature type="chain" id="PRO_5036967673" evidence="3">
    <location>
        <begin position="31"/>
        <end position="409"/>
    </location>
</feature>
<dbReference type="InterPro" id="IPR028081">
    <property type="entry name" value="Leu-bd"/>
</dbReference>
<evidence type="ECO:0000256" key="1">
    <source>
        <dbReference type="ARBA" id="ARBA00010062"/>
    </source>
</evidence>
<proteinExistence type="inferred from homology"/>
<comment type="similarity">
    <text evidence="1">Belongs to the leucine-binding protein family.</text>
</comment>
<protein>
    <submittedName>
        <fullName evidence="5">ABC transporter substrate-binding protein</fullName>
    </submittedName>
</protein>
<dbReference type="RefSeq" id="WP_206583132.1">
    <property type="nucleotide sequence ID" value="NZ_JAFJZZ010000008.1"/>
</dbReference>
<dbReference type="PANTHER" id="PTHR30483:SF6">
    <property type="entry name" value="PERIPLASMIC BINDING PROTEIN OF ABC TRANSPORTER FOR NATURAL AMINO ACIDS"/>
    <property type="match status" value="1"/>
</dbReference>
<organism evidence="5 6">
    <name type="scientific">Clostridium aminobutyricum</name>
    <dbReference type="NCBI Taxonomy" id="33953"/>
    <lineage>
        <taxon>Bacteria</taxon>
        <taxon>Bacillati</taxon>
        <taxon>Bacillota</taxon>
        <taxon>Clostridia</taxon>
        <taxon>Eubacteriales</taxon>
        <taxon>Clostridiaceae</taxon>
        <taxon>Clostridium</taxon>
    </lineage>
</organism>
<dbReference type="InterPro" id="IPR051010">
    <property type="entry name" value="BCAA_transport"/>
</dbReference>